<evidence type="ECO:0000256" key="3">
    <source>
        <dbReference type="SAM" id="Phobius"/>
    </source>
</evidence>
<keyword evidence="6" id="KW-1185">Reference proteome</keyword>
<dbReference type="Proteomes" id="UP000545286">
    <property type="component" value="Unassembled WGS sequence"/>
</dbReference>
<dbReference type="PANTHER" id="PTHR33392">
    <property type="entry name" value="POLYISOPRENYL-TEICHOIC ACID--PEPTIDOGLYCAN TEICHOIC ACID TRANSFERASE TAGU"/>
    <property type="match status" value="1"/>
</dbReference>
<dbReference type="InterPro" id="IPR050922">
    <property type="entry name" value="LytR/CpsA/Psr_CW_biosynth"/>
</dbReference>
<keyword evidence="3" id="KW-0472">Membrane</keyword>
<feature type="transmembrane region" description="Helical" evidence="3">
    <location>
        <begin position="76"/>
        <end position="100"/>
    </location>
</feature>
<evidence type="ECO:0000259" key="4">
    <source>
        <dbReference type="Pfam" id="PF03816"/>
    </source>
</evidence>
<feature type="region of interest" description="Disordered" evidence="2">
    <location>
        <begin position="443"/>
        <end position="462"/>
    </location>
</feature>
<feature type="transmembrane region" description="Helical" evidence="3">
    <location>
        <begin position="22"/>
        <end position="40"/>
    </location>
</feature>
<dbReference type="InterPro" id="IPR004474">
    <property type="entry name" value="LytR_CpsA_psr"/>
</dbReference>
<dbReference type="RefSeq" id="WP_183624123.1">
    <property type="nucleotide sequence ID" value="NZ_JACHWJ010000002.1"/>
</dbReference>
<dbReference type="NCBIfam" id="TIGR00350">
    <property type="entry name" value="lytR_cpsA_psr"/>
    <property type="match status" value="1"/>
</dbReference>
<dbReference type="Gene3D" id="3.40.630.190">
    <property type="entry name" value="LCP protein"/>
    <property type="match status" value="1"/>
</dbReference>
<keyword evidence="3" id="KW-1133">Transmembrane helix</keyword>
<feature type="compositionally biased region" description="Low complexity" evidence="2">
    <location>
        <begin position="453"/>
        <end position="462"/>
    </location>
</feature>
<feature type="domain" description="Cell envelope-related transcriptional attenuator" evidence="4">
    <location>
        <begin position="258"/>
        <end position="372"/>
    </location>
</feature>
<sequence>MTLTLPLRYPDASSPQLMTRRAWWLLIANFFLPGTAQVLAGNRKLGRFMLSLWLGGIAAILVLVILALVLRGPLLFVFSTTLGITLVHLVLLFYVAMWVVSGLDALRLVRIIKLEQVARPLIAIVGVVLVTVPLVFAAVTSQIANQGKSAIEGLFGGASNGIQLPADGQLNIMMLGGDRGDDREGLRPDSISVMSFNAFTGKLTTIGLPRAMESFPFSEGPMQDLYPNLYEGCAVDACYLNSVYTEATISEDGGYADAAEHGSEPGIEAMRDAVEGITGLSIQYYVLVDMAGFTELIDALGGVDINVTERVGIGINDDGSPGWAPATEYIEVGQQHMDGSTALWYARSRYETTDFARMERQRQLQEAMVATMTPGNLLGKIGPVTDALEKVVQTDIPEGMIGYVGDLLLKSRSGNSVRLDIVPPNFDQGNPDIPGIHAAVQDAIASDPPETTPAPEETAPAE</sequence>
<dbReference type="PANTHER" id="PTHR33392:SF6">
    <property type="entry name" value="POLYISOPRENYL-TEICHOIC ACID--PEPTIDOGLYCAN TEICHOIC ACID TRANSFERASE TAGU"/>
    <property type="match status" value="1"/>
</dbReference>
<protein>
    <submittedName>
        <fullName evidence="5">LCP family protein required for cell wall assembly</fullName>
    </submittedName>
</protein>
<proteinExistence type="inferred from homology"/>
<accession>A0A7W4YFU4</accession>
<name>A0A7W4YFU4_9MICO</name>
<evidence type="ECO:0000313" key="5">
    <source>
        <dbReference type="EMBL" id="MBB2957361.1"/>
    </source>
</evidence>
<dbReference type="AlphaFoldDB" id="A0A7W4YFU4"/>
<evidence type="ECO:0000256" key="2">
    <source>
        <dbReference type="SAM" id="MobiDB-lite"/>
    </source>
</evidence>
<evidence type="ECO:0000313" key="6">
    <source>
        <dbReference type="Proteomes" id="UP000545286"/>
    </source>
</evidence>
<gene>
    <name evidence="5" type="ORF">FHX72_001498</name>
</gene>
<comment type="caution">
    <text evidence="5">The sequence shown here is derived from an EMBL/GenBank/DDBJ whole genome shotgun (WGS) entry which is preliminary data.</text>
</comment>
<feature type="transmembrane region" description="Helical" evidence="3">
    <location>
        <begin position="52"/>
        <end position="70"/>
    </location>
</feature>
<dbReference type="EMBL" id="JACHWJ010000002">
    <property type="protein sequence ID" value="MBB2957361.1"/>
    <property type="molecule type" value="Genomic_DNA"/>
</dbReference>
<dbReference type="Pfam" id="PF03816">
    <property type="entry name" value="LytR_cpsA_psr"/>
    <property type="match status" value="1"/>
</dbReference>
<keyword evidence="3" id="KW-0812">Transmembrane</keyword>
<reference evidence="5 6" key="1">
    <citation type="submission" date="2020-08" db="EMBL/GenBank/DDBJ databases">
        <title>Sequencing the genomes of 1000 actinobacteria strains.</title>
        <authorList>
            <person name="Klenk H.-P."/>
        </authorList>
    </citation>
    <scope>NUCLEOTIDE SEQUENCE [LARGE SCALE GENOMIC DNA]</scope>
    <source>
        <strain evidence="5 6">DSM 20419</strain>
    </source>
</reference>
<comment type="similarity">
    <text evidence="1">Belongs to the LytR/CpsA/Psr (LCP) family.</text>
</comment>
<evidence type="ECO:0000256" key="1">
    <source>
        <dbReference type="ARBA" id="ARBA00006068"/>
    </source>
</evidence>
<organism evidence="5 6">
    <name type="scientific">Pseudoclavibacter helvolus</name>
    <dbReference type="NCBI Taxonomy" id="255205"/>
    <lineage>
        <taxon>Bacteria</taxon>
        <taxon>Bacillati</taxon>
        <taxon>Actinomycetota</taxon>
        <taxon>Actinomycetes</taxon>
        <taxon>Micrococcales</taxon>
        <taxon>Microbacteriaceae</taxon>
        <taxon>Pseudoclavibacter</taxon>
    </lineage>
</organism>
<feature type="transmembrane region" description="Helical" evidence="3">
    <location>
        <begin position="121"/>
        <end position="139"/>
    </location>
</feature>